<dbReference type="InterPro" id="IPR040359">
    <property type="entry name" value="GDU"/>
</dbReference>
<evidence type="ECO:0000256" key="4">
    <source>
        <dbReference type="ARBA" id="ARBA00022692"/>
    </source>
</evidence>
<evidence type="ECO:0000256" key="2">
    <source>
        <dbReference type="ARBA" id="ARBA00009977"/>
    </source>
</evidence>
<feature type="transmembrane region" description="Helical" evidence="9">
    <location>
        <begin position="25"/>
        <end position="49"/>
    </location>
</feature>
<comment type="similarity">
    <text evidence="2">Belongs to the GLUTAMINE DUMPER 1 (TC 9.B.60) family.</text>
</comment>
<dbReference type="GO" id="GO:0016020">
    <property type="term" value="C:membrane"/>
    <property type="evidence" value="ECO:0007669"/>
    <property type="project" value="UniProtKB-SubCell"/>
</dbReference>
<dbReference type="PANTHER" id="PTHR33228">
    <property type="entry name" value="PROTEIN GLUTAMINE DUMPER 4-RELATED"/>
    <property type="match status" value="1"/>
</dbReference>
<evidence type="ECO:0000313" key="10">
    <source>
        <dbReference type="EMBL" id="KAK6912461.1"/>
    </source>
</evidence>
<gene>
    <name evidence="10" type="ORF">RJ641_022062</name>
</gene>
<comment type="caution">
    <text evidence="10">The sequence shown here is derived from an EMBL/GenBank/DDBJ whole genome shotgun (WGS) entry which is preliminary data.</text>
</comment>
<feature type="compositionally biased region" description="Basic and acidic residues" evidence="8">
    <location>
        <begin position="68"/>
        <end position="77"/>
    </location>
</feature>
<proteinExistence type="inferred from homology"/>
<evidence type="ECO:0000256" key="8">
    <source>
        <dbReference type="SAM" id="MobiDB-lite"/>
    </source>
</evidence>
<accession>A0AAN8UJT0</accession>
<evidence type="ECO:0000256" key="1">
    <source>
        <dbReference type="ARBA" id="ARBA00004167"/>
    </source>
</evidence>
<dbReference type="AlphaFoldDB" id="A0AAN8UJT0"/>
<feature type="compositionally biased region" description="Low complexity" evidence="8">
    <location>
        <begin position="151"/>
        <end position="165"/>
    </location>
</feature>
<dbReference type="EMBL" id="JBAMMX010000027">
    <property type="protein sequence ID" value="KAK6912461.1"/>
    <property type="molecule type" value="Genomic_DNA"/>
</dbReference>
<feature type="region of interest" description="Disordered" evidence="8">
    <location>
        <begin position="58"/>
        <end position="77"/>
    </location>
</feature>
<evidence type="ECO:0000256" key="9">
    <source>
        <dbReference type="SAM" id="Phobius"/>
    </source>
</evidence>
<evidence type="ECO:0000256" key="6">
    <source>
        <dbReference type="ARBA" id="ARBA00022989"/>
    </source>
</evidence>
<keyword evidence="11" id="KW-1185">Reference proteome</keyword>
<protein>
    <submittedName>
        <fullName evidence="10">Uncharacterized protein</fullName>
    </submittedName>
</protein>
<reference evidence="10 11" key="1">
    <citation type="submission" date="2023-12" db="EMBL/GenBank/DDBJ databases">
        <title>A high-quality genome assembly for Dillenia turbinata (Dilleniales).</title>
        <authorList>
            <person name="Chanderbali A."/>
        </authorList>
    </citation>
    <scope>NUCLEOTIDE SEQUENCE [LARGE SCALE GENOMIC DNA]</scope>
    <source>
        <strain evidence="10">LSX21</strain>
        <tissue evidence="10">Leaf</tissue>
    </source>
</reference>
<feature type="region of interest" description="Disordered" evidence="8">
    <location>
        <begin position="109"/>
        <end position="172"/>
    </location>
</feature>
<keyword evidence="7 9" id="KW-0472">Membrane</keyword>
<evidence type="ECO:0000256" key="3">
    <source>
        <dbReference type="ARBA" id="ARBA00022448"/>
    </source>
</evidence>
<name>A0AAN8UJT0_9MAGN</name>
<dbReference type="GO" id="GO:0080143">
    <property type="term" value="P:regulation of amino acid export"/>
    <property type="evidence" value="ECO:0007669"/>
    <property type="project" value="InterPro"/>
</dbReference>
<dbReference type="GO" id="GO:0006865">
    <property type="term" value="P:amino acid transport"/>
    <property type="evidence" value="ECO:0007669"/>
    <property type="project" value="UniProtKB-KW"/>
</dbReference>
<organism evidence="10 11">
    <name type="scientific">Dillenia turbinata</name>
    <dbReference type="NCBI Taxonomy" id="194707"/>
    <lineage>
        <taxon>Eukaryota</taxon>
        <taxon>Viridiplantae</taxon>
        <taxon>Streptophyta</taxon>
        <taxon>Embryophyta</taxon>
        <taxon>Tracheophyta</taxon>
        <taxon>Spermatophyta</taxon>
        <taxon>Magnoliopsida</taxon>
        <taxon>eudicotyledons</taxon>
        <taxon>Gunneridae</taxon>
        <taxon>Pentapetalae</taxon>
        <taxon>Dilleniales</taxon>
        <taxon>Dilleniaceae</taxon>
        <taxon>Dillenia</taxon>
    </lineage>
</organism>
<keyword evidence="4 9" id="KW-0812">Transmembrane</keyword>
<dbReference type="PANTHER" id="PTHR33228:SF77">
    <property type="entry name" value="PROTEIN GLUTAMINE DUMPER 2"/>
    <property type="match status" value="1"/>
</dbReference>
<feature type="compositionally biased region" description="Basic and acidic residues" evidence="8">
    <location>
        <begin position="112"/>
        <end position="132"/>
    </location>
</feature>
<comment type="subcellular location">
    <subcellularLocation>
        <location evidence="1">Membrane</location>
        <topology evidence="1">Single-pass membrane protein</topology>
    </subcellularLocation>
</comment>
<evidence type="ECO:0000313" key="11">
    <source>
        <dbReference type="Proteomes" id="UP001370490"/>
    </source>
</evidence>
<dbReference type="Proteomes" id="UP001370490">
    <property type="component" value="Unassembled WGS sequence"/>
</dbReference>
<evidence type="ECO:0000256" key="7">
    <source>
        <dbReference type="ARBA" id="ARBA00023136"/>
    </source>
</evidence>
<keyword evidence="6 9" id="KW-1133">Transmembrane helix</keyword>
<keyword evidence="5" id="KW-0029">Amino-acid transport</keyword>
<keyword evidence="3" id="KW-0813">Transport</keyword>
<sequence length="172" mass="19314">MRSIEKFAPVTKPAARSPWRSPVPYLFGGLAAMLVLIAFALLFLICSYWKLNTQNRERDIESGEAEEGEKNKKRDAENSVFEEKFLVIMAGDNLPTFLATPMFPKGSCVSDIDGKRERERREKVEKDEKNTEEQNAVDVLSTHQEVDNDEAATTTLSTSSNTENLGNPDQVN</sequence>
<evidence type="ECO:0000256" key="5">
    <source>
        <dbReference type="ARBA" id="ARBA00022970"/>
    </source>
</evidence>